<dbReference type="EMBL" id="JANJQO010000325">
    <property type="protein sequence ID" value="KAJ2978987.1"/>
    <property type="molecule type" value="Genomic_DNA"/>
</dbReference>
<keyword evidence="2" id="KW-1185">Reference proteome</keyword>
<accession>A0ACC1NI79</accession>
<dbReference type="Proteomes" id="UP001143910">
    <property type="component" value="Unassembled WGS sequence"/>
</dbReference>
<evidence type="ECO:0000313" key="1">
    <source>
        <dbReference type="EMBL" id="KAJ2978987.1"/>
    </source>
</evidence>
<comment type="caution">
    <text evidence="1">The sequence shown here is derived from an EMBL/GenBank/DDBJ whole genome shotgun (WGS) entry which is preliminary data.</text>
</comment>
<evidence type="ECO:0000313" key="2">
    <source>
        <dbReference type="Proteomes" id="UP001143910"/>
    </source>
</evidence>
<gene>
    <name evidence="1" type="ORF">NQ176_g3514</name>
</gene>
<name>A0ACC1NI79_9HYPO</name>
<sequence>MGEKFLIRPRKSSPLNKDFLAMNPLYLTLVLWSWAASTATASPASTYTQQFCITGSGKKSVQPVPTTIHSTTFTLWAYVKTITTPTATVTPPPQTTTTTVFATSTAFTTAPAVTDTLTLTETSFDTYTITSTSSITVTETETTSTTISSGTTTVPTVAGFTPLATQLVAAGHTWSGGDINAAGGVSKRTSEAWERSRIARQELRERGVANFCPPNHPAPTYYPTKVVCEKIVKVVQTSTITIKAWKTATVTASPQINTQTSTSTLTVTSTATLPDVSSTITQSTTVTITTTSGYDVTSTSTTTDTNTAIVPAATFLAACANDNLVTHVDGKTSYYLTVETRPSFVSGPTNPYDCCVACQTTSTCASFFYSFRRGGCYFPVPATPFTCDPSQSPGGFYTSPTGVNPDPLTFGNSACGHWSYVGDAQVPPPPGPGS</sequence>
<protein>
    <submittedName>
        <fullName evidence="1">Uncharacterized protein</fullName>
    </submittedName>
</protein>
<organism evidence="1 2">
    <name type="scientific">Zarea fungicola</name>
    <dbReference type="NCBI Taxonomy" id="93591"/>
    <lineage>
        <taxon>Eukaryota</taxon>
        <taxon>Fungi</taxon>
        <taxon>Dikarya</taxon>
        <taxon>Ascomycota</taxon>
        <taxon>Pezizomycotina</taxon>
        <taxon>Sordariomycetes</taxon>
        <taxon>Hypocreomycetidae</taxon>
        <taxon>Hypocreales</taxon>
        <taxon>Cordycipitaceae</taxon>
        <taxon>Zarea</taxon>
    </lineage>
</organism>
<reference evidence="1" key="1">
    <citation type="submission" date="2022-08" db="EMBL/GenBank/DDBJ databases">
        <title>Genome Sequence of Lecanicillium fungicola.</title>
        <authorList>
            <person name="Buettner E."/>
        </authorList>
    </citation>
    <scope>NUCLEOTIDE SEQUENCE</scope>
    <source>
        <strain evidence="1">Babe33</strain>
    </source>
</reference>
<proteinExistence type="predicted"/>